<proteinExistence type="predicted"/>
<dbReference type="EMBL" id="NBIV01000028">
    <property type="protein sequence ID" value="PXF47117.1"/>
    <property type="molecule type" value="Genomic_DNA"/>
</dbReference>
<dbReference type="Proteomes" id="UP000247409">
    <property type="component" value="Unassembled WGS sequence"/>
</dbReference>
<evidence type="ECO:0000256" key="1">
    <source>
        <dbReference type="SAM" id="MobiDB-lite"/>
    </source>
</evidence>
<dbReference type="Pfam" id="PF01789">
    <property type="entry name" value="PsbP"/>
    <property type="match status" value="1"/>
</dbReference>
<dbReference type="InterPro" id="IPR002683">
    <property type="entry name" value="PsbP_C"/>
</dbReference>
<dbReference type="GO" id="GO:0015979">
    <property type="term" value="P:photosynthesis"/>
    <property type="evidence" value="ECO:0007669"/>
    <property type="project" value="InterPro"/>
</dbReference>
<dbReference type="GO" id="GO:0009523">
    <property type="term" value="C:photosystem II"/>
    <property type="evidence" value="ECO:0007669"/>
    <property type="project" value="InterPro"/>
</dbReference>
<evidence type="ECO:0000259" key="2">
    <source>
        <dbReference type="Pfam" id="PF01789"/>
    </source>
</evidence>
<comment type="caution">
    <text evidence="3">The sequence shown here is derived from an EMBL/GenBank/DDBJ whole genome shotgun (WGS) entry which is preliminary data.</text>
</comment>
<dbReference type="OrthoDB" id="2013293at2759"/>
<name>A0A2V3IZK7_9FLOR</name>
<dbReference type="GO" id="GO:0019898">
    <property type="term" value="C:extrinsic component of membrane"/>
    <property type="evidence" value="ECO:0007669"/>
    <property type="project" value="InterPro"/>
</dbReference>
<feature type="domain" description="PsbP C-terminal" evidence="2">
    <location>
        <begin position="48"/>
        <end position="145"/>
    </location>
</feature>
<dbReference type="Gene3D" id="3.40.1000.10">
    <property type="entry name" value="Mog1/PsbP, alpha/beta/alpha sandwich"/>
    <property type="match status" value="1"/>
</dbReference>
<dbReference type="SUPFAM" id="SSF55724">
    <property type="entry name" value="Mog1p/PsbP-like"/>
    <property type="match status" value="1"/>
</dbReference>
<accession>A0A2V3IZK7</accession>
<dbReference type="GO" id="GO:0005509">
    <property type="term" value="F:calcium ion binding"/>
    <property type="evidence" value="ECO:0007669"/>
    <property type="project" value="InterPro"/>
</dbReference>
<keyword evidence="4" id="KW-1185">Reference proteome</keyword>
<dbReference type="AlphaFoldDB" id="A0A2V3IZK7"/>
<evidence type="ECO:0000313" key="4">
    <source>
        <dbReference type="Proteomes" id="UP000247409"/>
    </source>
</evidence>
<reference evidence="3 4" key="1">
    <citation type="journal article" date="2018" name="Mol. Biol. Evol.">
        <title>Analysis of the draft genome of the red seaweed Gracilariopsis chorda provides insights into genome size evolution in Rhodophyta.</title>
        <authorList>
            <person name="Lee J."/>
            <person name="Yang E.C."/>
            <person name="Graf L."/>
            <person name="Yang J.H."/>
            <person name="Qiu H."/>
            <person name="Zel Zion U."/>
            <person name="Chan C.X."/>
            <person name="Stephens T.G."/>
            <person name="Weber A.P.M."/>
            <person name="Boo G.H."/>
            <person name="Boo S.M."/>
            <person name="Kim K.M."/>
            <person name="Shin Y."/>
            <person name="Jung M."/>
            <person name="Lee S.J."/>
            <person name="Yim H.S."/>
            <person name="Lee J.H."/>
            <person name="Bhattacharya D."/>
            <person name="Yoon H.S."/>
        </authorList>
    </citation>
    <scope>NUCLEOTIDE SEQUENCE [LARGE SCALE GENOMIC DNA]</scope>
    <source>
        <strain evidence="3 4">SKKU-2015</strain>
        <tissue evidence="3">Whole body</tissue>
    </source>
</reference>
<evidence type="ECO:0000313" key="3">
    <source>
        <dbReference type="EMBL" id="PXF47117.1"/>
    </source>
</evidence>
<gene>
    <name evidence="3" type="ORF">BWQ96_03059</name>
</gene>
<feature type="region of interest" description="Disordered" evidence="1">
    <location>
        <begin position="1"/>
        <end position="32"/>
    </location>
</feature>
<dbReference type="InterPro" id="IPR016123">
    <property type="entry name" value="Mog1/PsbP_a/b/a-sand"/>
</dbReference>
<sequence length="150" mass="16817">MLTDTPLQPLQKAGLVPQPHFPPSVSRPSSLTRQTVTPTLIWSSHQSQEIFKKLTSFGTLENVLQTIVPKRGKDIEGDLISTRTDTEKNAYVIEYTITSKGVKRHLLTVFSLQPGRYLLTLTGQALEDNWASSEPVLRAVTESYKLRILN</sequence>
<protein>
    <recommendedName>
        <fullName evidence="2">PsbP C-terminal domain-containing protein</fullName>
    </recommendedName>
</protein>
<organism evidence="3 4">
    <name type="scientific">Gracilariopsis chorda</name>
    <dbReference type="NCBI Taxonomy" id="448386"/>
    <lineage>
        <taxon>Eukaryota</taxon>
        <taxon>Rhodophyta</taxon>
        <taxon>Florideophyceae</taxon>
        <taxon>Rhodymeniophycidae</taxon>
        <taxon>Gracilariales</taxon>
        <taxon>Gracilariaceae</taxon>
        <taxon>Gracilariopsis</taxon>
    </lineage>
</organism>